<proteinExistence type="predicted"/>
<organism evidence="2 3">
    <name type="scientific">Portunus trituberculatus</name>
    <name type="common">Swimming crab</name>
    <name type="synonym">Neptunus trituberculatus</name>
    <dbReference type="NCBI Taxonomy" id="210409"/>
    <lineage>
        <taxon>Eukaryota</taxon>
        <taxon>Metazoa</taxon>
        <taxon>Ecdysozoa</taxon>
        <taxon>Arthropoda</taxon>
        <taxon>Crustacea</taxon>
        <taxon>Multicrustacea</taxon>
        <taxon>Malacostraca</taxon>
        <taxon>Eumalacostraca</taxon>
        <taxon>Eucarida</taxon>
        <taxon>Decapoda</taxon>
        <taxon>Pleocyemata</taxon>
        <taxon>Brachyura</taxon>
        <taxon>Eubrachyura</taxon>
        <taxon>Portunoidea</taxon>
        <taxon>Portunidae</taxon>
        <taxon>Portuninae</taxon>
        <taxon>Portunus</taxon>
    </lineage>
</organism>
<evidence type="ECO:0000313" key="3">
    <source>
        <dbReference type="Proteomes" id="UP000324222"/>
    </source>
</evidence>
<evidence type="ECO:0000313" key="2">
    <source>
        <dbReference type="EMBL" id="MPC60991.1"/>
    </source>
</evidence>
<accession>A0A5B7GLF1</accession>
<evidence type="ECO:0000256" key="1">
    <source>
        <dbReference type="SAM" id="MobiDB-lite"/>
    </source>
</evidence>
<reference evidence="2 3" key="1">
    <citation type="submission" date="2019-05" db="EMBL/GenBank/DDBJ databases">
        <title>Another draft genome of Portunus trituberculatus and its Hox gene families provides insights of decapod evolution.</title>
        <authorList>
            <person name="Jeong J.-H."/>
            <person name="Song I."/>
            <person name="Kim S."/>
            <person name="Choi T."/>
            <person name="Kim D."/>
            <person name="Ryu S."/>
            <person name="Kim W."/>
        </authorList>
    </citation>
    <scope>NUCLEOTIDE SEQUENCE [LARGE SCALE GENOMIC DNA]</scope>
    <source>
        <tissue evidence="2">Muscle</tissue>
    </source>
</reference>
<dbReference type="EMBL" id="VSRR010018106">
    <property type="protein sequence ID" value="MPC60991.1"/>
    <property type="molecule type" value="Genomic_DNA"/>
</dbReference>
<dbReference type="AlphaFoldDB" id="A0A5B7GLF1"/>
<keyword evidence="3" id="KW-1185">Reference proteome</keyword>
<comment type="caution">
    <text evidence="2">The sequence shown here is derived from an EMBL/GenBank/DDBJ whole genome shotgun (WGS) entry which is preliminary data.</text>
</comment>
<name>A0A5B7GLF1_PORTR</name>
<feature type="region of interest" description="Disordered" evidence="1">
    <location>
        <begin position="66"/>
        <end position="111"/>
    </location>
</feature>
<dbReference type="Proteomes" id="UP000324222">
    <property type="component" value="Unassembled WGS sequence"/>
</dbReference>
<protein>
    <submittedName>
        <fullName evidence="2">Uncharacterized protein</fullName>
    </submittedName>
</protein>
<sequence length="111" mass="12110">MAFPCLASPPVRSIWVQPQVPTYSNPTAHSLPKWKRDPVGPSQVLSPVHCQSMIRKEDTQVYLATEPGRQITAPPQPTPKPSGRARPQNLDTSTNTHDDPAAMGSAQTMAR</sequence>
<gene>
    <name evidence="2" type="ORF">E2C01_055053</name>
</gene>